<feature type="region of interest" description="Disordered" evidence="10">
    <location>
        <begin position="47"/>
        <end position="192"/>
    </location>
</feature>
<dbReference type="Gene3D" id="3.40.50.300">
    <property type="entry name" value="P-loop containing nucleotide triphosphate hydrolases"/>
    <property type="match status" value="1"/>
</dbReference>
<keyword evidence="4 9" id="KW-0547">Nucleotide-binding</keyword>
<evidence type="ECO:0000259" key="12">
    <source>
        <dbReference type="PROSITE" id="PS51399"/>
    </source>
</evidence>
<dbReference type="HAMAP" id="MF_03039">
    <property type="entry name" value="NUBP2"/>
    <property type="match status" value="1"/>
</dbReference>
<dbReference type="InterPro" id="IPR019591">
    <property type="entry name" value="Mrp/NBP35_ATP-bd"/>
</dbReference>
<evidence type="ECO:0000256" key="8">
    <source>
        <dbReference type="ARBA" id="ARBA00023014"/>
    </source>
</evidence>
<comment type="caution">
    <text evidence="13">The sequence shown here is derived from an EMBL/GenBank/DDBJ whole genome shotgun (WGS) entry which is preliminary data.</text>
</comment>
<keyword evidence="6 9" id="KW-0067">ATP-binding</keyword>
<keyword evidence="2 9" id="KW-0963">Cytoplasm</keyword>
<dbReference type="Gene3D" id="3.10.20.90">
    <property type="entry name" value="Phosphatidylinositol 3-kinase Catalytic Subunit, Chain A, domain 1"/>
    <property type="match status" value="1"/>
</dbReference>
<dbReference type="FunFam" id="3.30.420.210:FF:000002">
    <property type="entry name" value="UBX domain-containing protein 1"/>
    <property type="match status" value="1"/>
</dbReference>
<dbReference type="PANTHER" id="PTHR23264">
    <property type="entry name" value="NUCLEOTIDE-BINDING PROTEIN NBP35 YEAST -RELATED"/>
    <property type="match status" value="1"/>
</dbReference>
<dbReference type="Pfam" id="PF00789">
    <property type="entry name" value="UBX"/>
    <property type="match status" value="1"/>
</dbReference>
<keyword evidence="7 9" id="KW-0408">Iron</keyword>
<dbReference type="SUPFAM" id="SSF46934">
    <property type="entry name" value="UBA-like"/>
    <property type="match status" value="1"/>
</dbReference>
<dbReference type="Pfam" id="PF08059">
    <property type="entry name" value="SEP"/>
    <property type="match status" value="1"/>
</dbReference>
<dbReference type="Pfam" id="PF14555">
    <property type="entry name" value="UBA_4"/>
    <property type="match status" value="1"/>
</dbReference>
<dbReference type="InterPro" id="IPR012989">
    <property type="entry name" value="SEP_domain"/>
</dbReference>
<dbReference type="InterPro" id="IPR009060">
    <property type="entry name" value="UBA-like_sf"/>
</dbReference>
<evidence type="ECO:0000256" key="1">
    <source>
        <dbReference type="ARBA" id="ARBA00022485"/>
    </source>
</evidence>
<evidence type="ECO:0000256" key="2">
    <source>
        <dbReference type="ARBA" id="ARBA00022490"/>
    </source>
</evidence>
<dbReference type="GO" id="GO:0140663">
    <property type="term" value="F:ATP-dependent FeS chaperone activity"/>
    <property type="evidence" value="ECO:0007669"/>
    <property type="project" value="InterPro"/>
</dbReference>
<feature type="domain" description="SEP" evidence="12">
    <location>
        <begin position="194"/>
        <end position="258"/>
    </location>
</feature>
<dbReference type="Gene3D" id="3.30.420.210">
    <property type="entry name" value="SEP domain"/>
    <property type="match status" value="1"/>
</dbReference>
<comment type="similarity">
    <text evidence="9">Belongs to the Mrp/NBP35 ATP-binding proteins family. NUBP2/CFD1 subfamily.</text>
</comment>
<dbReference type="InterPro" id="IPR033756">
    <property type="entry name" value="YlxH/NBP35"/>
</dbReference>
<dbReference type="InterPro" id="IPR036241">
    <property type="entry name" value="NSFL1C_SEP_dom_sf"/>
</dbReference>
<comment type="function">
    <text evidence="9">Component of the cytosolic iron-sulfur (Fe/S) protein assembly (CIA) machinery. Required for maturation of extramitochondrial Fe-S proteins. The NBP35-CFD1 heterotetramer forms a Fe-S scaffold complex, mediating the de novo assembly of an Fe-S cluster and its transfer to target apoproteins.</text>
</comment>
<dbReference type="AlphaFoldDB" id="A0A507QSQ8"/>
<dbReference type="PROSITE" id="PS51399">
    <property type="entry name" value="SEP"/>
    <property type="match status" value="1"/>
</dbReference>
<sequence>MEPSPTERDEIVSQFCAMAGTRPSEALEYLETNNWDIEAAVTEFFAEQDEALQGGEGGQRLGSDELPAERTLKGAPAGSSGTAQQSSASKKSAPRKKFATLGDFASKRDDSGDEDETENQDFFAGGEKSGLAVQNPDEVKRKIIEKAERTTLPPEETQPRRSYFTGSARTLGGDDAPSRVIEDPNAGVPQPLPRARRTLHFWADGFSVDDGELYQSDDPRNAEILEGIRRGRAPLSIMNLQPGQDVDVEIQQHNEKYVRPKPKYKPFSGRGQRLGSPTPGIGTHTSAAAATAHSQATQEPPKPDVDESQPTVTLQIRLGDGTRLTSRFNTSHTIGDVYQFVSAASPISQSRPWVLMTTFPSKELTDRDIALGDLSEFKRENGGLETLIDKRHRRAPLELRGVTQKLAFAIDQHQSSSHIITTKTTQEQISAEMPLDGVKNIVLAQNTTFLFDPKFERLDTHSFSTLNIQVLSGKGGVGKSSVTLQLALALSLRGKSVGILDIDLTGPSIPRLVGQEDAKITQTPSGWLPVAVHPESPSTGRGSLRCMSLGFLLRDRGDAVIWRGPKKTAMIKQFLTDVFWGETDYLLIDTPPGTSDEHIALAEQLLTLSSTEPDGVVDLPRLAGAVLVTTPQAIATSDVRKEINFCAKTRIPPLGVIENMSGYACPCCGEVSNLFSSGGGQVMAQEMGVAFLGSVPVDVKFGELVEGRKIPGDDNGSDSDEDMEGKAPEEDAGVVDERPLAERYKECPSFDRFEGFARTLISGIEGRAVADS</sequence>
<evidence type="ECO:0000256" key="5">
    <source>
        <dbReference type="ARBA" id="ARBA00022786"/>
    </source>
</evidence>
<keyword evidence="1 9" id="KW-0004">4Fe-4S</keyword>
<dbReference type="SMART" id="SM00166">
    <property type="entry name" value="UBX"/>
    <property type="match status" value="1"/>
</dbReference>
<dbReference type="SUPFAM" id="SSF102848">
    <property type="entry name" value="NSFL1 (p97 ATPase) cofactor p47, SEP domain"/>
    <property type="match status" value="1"/>
</dbReference>
<evidence type="ECO:0000259" key="11">
    <source>
        <dbReference type="PROSITE" id="PS50033"/>
    </source>
</evidence>
<evidence type="ECO:0000256" key="7">
    <source>
        <dbReference type="ARBA" id="ARBA00023004"/>
    </source>
</evidence>
<dbReference type="GO" id="GO:0043161">
    <property type="term" value="P:proteasome-mediated ubiquitin-dependent protein catabolic process"/>
    <property type="evidence" value="ECO:0007669"/>
    <property type="project" value="UniProtKB-ARBA"/>
</dbReference>
<dbReference type="FunFam" id="3.40.50.300:FF:001300">
    <property type="entry name" value="Cytosolic Fe-S cluster assembly factor CFD1"/>
    <property type="match status" value="1"/>
</dbReference>
<evidence type="ECO:0000256" key="4">
    <source>
        <dbReference type="ARBA" id="ARBA00022741"/>
    </source>
</evidence>
<feature type="region of interest" description="Disordered" evidence="10">
    <location>
        <begin position="260"/>
        <end position="309"/>
    </location>
</feature>
<dbReference type="GO" id="GO:0046872">
    <property type="term" value="F:metal ion binding"/>
    <property type="evidence" value="ECO:0007669"/>
    <property type="project" value="UniProtKB-KW"/>
</dbReference>
<feature type="compositionally biased region" description="Basic and acidic residues" evidence="10">
    <location>
        <begin position="724"/>
        <end position="740"/>
    </location>
</feature>
<dbReference type="PANTHER" id="PTHR23264:SF19">
    <property type="entry name" value="CYTOSOLIC FE-S CLUSTER ASSEMBLY FACTOR NUBP2"/>
    <property type="match status" value="1"/>
</dbReference>
<evidence type="ECO:0000256" key="3">
    <source>
        <dbReference type="ARBA" id="ARBA00022723"/>
    </source>
</evidence>
<evidence type="ECO:0000256" key="9">
    <source>
        <dbReference type="HAMAP-Rule" id="MF_03039"/>
    </source>
</evidence>
<dbReference type="HAMAP" id="MF_02040">
    <property type="entry name" value="Mrp_NBP35"/>
    <property type="match status" value="1"/>
</dbReference>
<keyword evidence="5" id="KW-0833">Ubl conjugation pathway</keyword>
<organism evidence="13 14">
    <name type="scientific">Monascus purpureus</name>
    <name type="common">Red mold</name>
    <name type="synonym">Monascus anka</name>
    <dbReference type="NCBI Taxonomy" id="5098"/>
    <lineage>
        <taxon>Eukaryota</taxon>
        <taxon>Fungi</taxon>
        <taxon>Dikarya</taxon>
        <taxon>Ascomycota</taxon>
        <taxon>Pezizomycotina</taxon>
        <taxon>Eurotiomycetes</taxon>
        <taxon>Eurotiomycetidae</taxon>
        <taxon>Eurotiales</taxon>
        <taxon>Aspergillaceae</taxon>
        <taxon>Monascus</taxon>
    </lineage>
</organism>
<dbReference type="EMBL" id="VIFY01000115">
    <property type="protein sequence ID" value="TQB70265.1"/>
    <property type="molecule type" value="Genomic_DNA"/>
</dbReference>
<dbReference type="InterPro" id="IPR001012">
    <property type="entry name" value="UBX_dom"/>
</dbReference>
<feature type="binding site" evidence="9">
    <location>
        <position position="668"/>
    </location>
    <ligand>
        <name>[4Fe-4S] cluster</name>
        <dbReference type="ChEBI" id="CHEBI:49883"/>
        <note>ligand shared between dimeric partners</note>
    </ligand>
</feature>
<feature type="domain" description="UBX" evidence="11">
    <location>
        <begin position="307"/>
        <end position="368"/>
    </location>
</feature>
<proteinExistence type="inferred from homology"/>
<keyword evidence="8 9" id="KW-0411">Iron-sulfur</keyword>
<dbReference type="CDD" id="cd14352">
    <property type="entry name" value="UBA_DCN1"/>
    <property type="match status" value="1"/>
</dbReference>
<dbReference type="Pfam" id="PF10609">
    <property type="entry name" value="ParA"/>
    <property type="match status" value="1"/>
</dbReference>
<dbReference type="STRING" id="5098.A0A507QSQ8"/>
<feature type="region of interest" description="Disordered" evidence="10">
    <location>
        <begin position="708"/>
        <end position="740"/>
    </location>
</feature>
<dbReference type="GO" id="GO:0005829">
    <property type="term" value="C:cytosol"/>
    <property type="evidence" value="ECO:0007669"/>
    <property type="project" value="TreeGrafter"/>
</dbReference>
<dbReference type="FunFam" id="3.10.20.90:FF:000179">
    <property type="entry name" value="Plant UBX domain-containing protein 4"/>
    <property type="match status" value="1"/>
</dbReference>
<evidence type="ECO:0000313" key="13">
    <source>
        <dbReference type="EMBL" id="TQB70265.1"/>
    </source>
</evidence>
<comment type="subcellular location">
    <subcellularLocation>
        <location evidence="9">Cytoplasm</location>
    </subcellularLocation>
</comment>
<keyword evidence="14" id="KW-1185">Reference proteome</keyword>
<dbReference type="CDD" id="cd02037">
    <property type="entry name" value="Mrp_NBP35"/>
    <property type="match status" value="1"/>
</dbReference>
<keyword evidence="3 9" id="KW-0479">Metal-binding</keyword>
<evidence type="ECO:0000256" key="6">
    <source>
        <dbReference type="ARBA" id="ARBA00022840"/>
    </source>
</evidence>
<dbReference type="SMART" id="SM00553">
    <property type="entry name" value="SEP"/>
    <property type="match status" value="1"/>
</dbReference>
<dbReference type="GO" id="GO:0005524">
    <property type="term" value="F:ATP binding"/>
    <property type="evidence" value="ECO:0007669"/>
    <property type="project" value="UniProtKB-KW"/>
</dbReference>
<dbReference type="Proteomes" id="UP000319663">
    <property type="component" value="Unassembled WGS sequence"/>
</dbReference>
<feature type="compositionally biased region" description="Basic and acidic residues" evidence="10">
    <location>
        <begin position="137"/>
        <end position="149"/>
    </location>
</feature>
<dbReference type="SUPFAM" id="SSF54236">
    <property type="entry name" value="Ubiquitin-like"/>
    <property type="match status" value="1"/>
</dbReference>
<dbReference type="CDD" id="cd01770">
    <property type="entry name" value="UBX_UBXN2"/>
    <property type="match status" value="1"/>
</dbReference>
<dbReference type="PROSITE" id="PS50033">
    <property type="entry name" value="UBX"/>
    <property type="match status" value="1"/>
</dbReference>
<feature type="binding site" evidence="9">
    <location>
        <begin position="473"/>
        <end position="480"/>
    </location>
    <ligand>
        <name>ATP</name>
        <dbReference type="ChEBI" id="CHEBI:30616"/>
    </ligand>
</feature>
<gene>
    <name evidence="13" type="ORF">MPDQ_000723</name>
</gene>
<evidence type="ECO:0000256" key="10">
    <source>
        <dbReference type="SAM" id="MobiDB-lite"/>
    </source>
</evidence>
<accession>A0A507QSQ8</accession>
<dbReference type="InterPro" id="IPR028600">
    <property type="entry name" value="NUBP2/Cfd1_eukaryotes"/>
</dbReference>
<feature type="binding site" evidence="9">
    <location>
        <position position="665"/>
    </location>
    <ligand>
        <name>[4Fe-4S] cluster</name>
        <dbReference type="ChEBI" id="CHEBI:49883"/>
        <note>ligand shared between dimeric partners</note>
    </ligand>
</feature>
<evidence type="ECO:0000313" key="14">
    <source>
        <dbReference type="Proteomes" id="UP000319663"/>
    </source>
</evidence>
<dbReference type="Gene3D" id="1.10.8.10">
    <property type="entry name" value="DNA helicase RuvA subunit, C-terminal domain"/>
    <property type="match status" value="1"/>
</dbReference>
<feature type="compositionally biased region" description="Low complexity" evidence="10">
    <location>
        <begin position="75"/>
        <end position="91"/>
    </location>
</feature>
<dbReference type="InterPro" id="IPR029071">
    <property type="entry name" value="Ubiquitin-like_domsf"/>
</dbReference>
<dbReference type="GO" id="GO:0051539">
    <property type="term" value="F:4 iron, 4 sulfur cluster binding"/>
    <property type="evidence" value="ECO:0007669"/>
    <property type="project" value="UniProtKB-UniRule"/>
</dbReference>
<dbReference type="SUPFAM" id="SSF52540">
    <property type="entry name" value="P-loop containing nucleoside triphosphate hydrolases"/>
    <property type="match status" value="1"/>
</dbReference>
<reference evidence="13 14" key="1">
    <citation type="submission" date="2019-06" db="EMBL/GenBank/DDBJ databases">
        <title>Wine fermentation using esterase from Monascus purpureus.</title>
        <authorList>
            <person name="Geng C."/>
            <person name="Zhang Y."/>
        </authorList>
    </citation>
    <scope>NUCLEOTIDE SEQUENCE [LARGE SCALE GENOMIC DNA]</scope>
    <source>
        <strain evidence="13">HQ1</strain>
    </source>
</reference>
<dbReference type="InterPro" id="IPR027417">
    <property type="entry name" value="P-loop_NTPase"/>
</dbReference>
<dbReference type="GO" id="GO:0016226">
    <property type="term" value="P:iron-sulfur cluster assembly"/>
    <property type="evidence" value="ECO:0007669"/>
    <property type="project" value="UniProtKB-UniRule"/>
</dbReference>
<feature type="compositionally biased region" description="Low complexity" evidence="10">
    <location>
        <begin position="283"/>
        <end position="298"/>
    </location>
</feature>
<protein>
    <submittedName>
        <fullName evidence="13">Uncharacterized protein</fullName>
    </submittedName>
</protein>
<name>A0A507QSQ8_MONPU</name>